<dbReference type="GO" id="GO:0033857">
    <property type="term" value="F:5-diphosphoinositol pentakisphosphate 1-kinase activity"/>
    <property type="evidence" value="ECO:0007669"/>
    <property type="project" value="TreeGrafter"/>
</dbReference>
<feature type="compositionally biased region" description="Low complexity" evidence="12">
    <location>
        <begin position="244"/>
        <end position="256"/>
    </location>
</feature>
<dbReference type="SUPFAM" id="SSF53254">
    <property type="entry name" value="Phosphoglycerate mutase-like"/>
    <property type="match status" value="1"/>
</dbReference>
<feature type="compositionally biased region" description="Basic and acidic residues" evidence="12">
    <location>
        <begin position="198"/>
        <end position="209"/>
    </location>
</feature>
<dbReference type="GO" id="GO:0052723">
    <property type="term" value="F:inositol hexakisphosphate 1-kinase activity"/>
    <property type="evidence" value="ECO:0007669"/>
    <property type="project" value="RHEA"/>
</dbReference>
<keyword evidence="4 10" id="KW-0808">Transferase</keyword>
<feature type="compositionally biased region" description="Basic and acidic residues" evidence="12">
    <location>
        <begin position="1107"/>
        <end position="1118"/>
    </location>
</feature>
<dbReference type="InterPro" id="IPR037446">
    <property type="entry name" value="His_Pase_VIP1"/>
</dbReference>
<dbReference type="EMBL" id="LJZO01000001">
    <property type="protein sequence ID" value="ROW05365.1"/>
    <property type="molecule type" value="Genomic_DNA"/>
</dbReference>
<evidence type="ECO:0000256" key="8">
    <source>
        <dbReference type="ARBA" id="ARBA00033696"/>
    </source>
</evidence>
<evidence type="ECO:0000259" key="14">
    <source>
        <dbReference type="Pfam" id="PF18086"/>
    </source>
</evidence>
<accession>A0A423WQ42</accession>
<dbReference type="PANTHER" id="PTHR12750">
    <property type="entry name" value="DIPHOSPHOINOSITOL PENTAKISPHOSPHATE KINASE"/>
    <property type="match status" value="1"/>
</dbReference>
<evidence type="ECO:0000256" key="12">
    <source>
        <dbReference type="SAM" id="MobiDB-lite"/>
    </source>
</evidence>
<dbReference type="InterPro" id="IPR013651">
    <property type="entry name" value="ATP-grasp_RimK-type"/>
</dbReference>
<dbReference type="GO" id="GO:0005856">
    <property type="term" value="C:cytoskeleton"/>
    <property type="evidence" value="ECO:0007669"/>
    <property type="project" value="UniProtKB-SubCell"/>
</dbReference>
<keyword evidence="2 10" id="KW-0963">Cytoplasm</keyword>
<feature type="region of interest" description="Disordered" evidence="12">
    <location>
        <begin position="1454"/>
        <end position="1480"/>
    </location>
</feature>
<feature type="domain" description="VIP1 N-terminal" evidence="14">
    <location>
        <begin position="294"/>
        <end position="390"/>
    </location>
</feature>
<comment type="function">
    <text evidence="10">Bifunctional inositol kinase that acts in concert with the IP6K kinases to synthesize the diphosphate group-containing inositol pyrophosphates diphosphoinositol pentakisphosphate, PP-InsP5, and bis-diphosphoinositol tetrakisphosphate, (PP)2-InsP4. PP-InsP5 and (PP)2-InsP4, also respectively called InsP7 and InsP8, may regulate a variety of cellular processes, including apoptosis, vesicle trafficking, cytoskeletal dynamics, and exocytosis. Phosphorylates inositol hexakisphosphate (InsP6).</text>
</comment>
<dbReference type="GO" id="GO:0006020">
    <property type="term" value="P:inositol metabolic process"/>
    <property type="evidence" value="ECO:0007669"/>
    <property type="project" value="TreeGrafter"/>
</dbReference>
<evidence type="ECO:0000256" key="11">
    <source>
        <dbReference type="SAM" id="Coils"/>
    </source>
</evidence>
<feature type="compositionally biased region" description="Basic and acidic residues" evidence="12">
    <location>
        <begin position="1126"/>
        <end position="1148"/>
    </location>
</feature>
<keyword evidence="7 10" id="KW-0067">ATP-binding</keyword>
<dbReference type="InterPro" id="IPR040557">
    <property type="entry name" value="VIP1_N"/>
</dbReference>
<proteinExistence type="inferred from homology"/>
<feature type="compositionally biased region" description="Polar residues" evidence="12">
    <location>
        <begin position="774"/>
        <end position="787"/>
    </location>
</feature>
<comment type="catalytic activity">
    <reaction evidence="9">
        <text>1D-myo-inositol hexakisphosphate + ATP = 1-diphospho-1D-myo-inositol 2,3,4,5,6-pentakisphosphate + ADP</text>
        <dbReference type="Rhea" id="RHEA:37459"/>
        <dbReference type="ChEBI" id="CHEBI:30616"/>
        <dbReference type="ChEBI" id="CHEBI:58130"/>
        <dbReference type="ChEBI" id="CHEBI:74946"/>
        <dbReference type="ChEBI" id="CHEBI:456216"/>
        <dbReference type="EC" id="2.7.4.24"/>
    </reaction>
    <physiologicalReaction direction="left-to-right" evidence="9">
        <dbReference type="Rhea" id="RHEA:37460"/>
    </physiologicalReaction>
</comment>
<dbReference type="GO" id="GO:0005524">
    <property type="term" value="F:ATP binding"/>
    <property type="evidence" value="ECO:0007669"/>
    <property type="project" value="UniProtKB-KW"/>
</dbReference>
<keyword evidence="16" id="KW-1185">Reference proteome</keyword>
<feature type="compositionally biased region" description="Low complexity" evidence="12">
    <location>
        <begin position="175"/>
        <end position="187"/>
    </location>
</feature>
<comment type="caution">
    <text evidence="15">The sequence shown here is derived from an EMBL/GenBank/DDBJ whole genome shotgun (WGS) entry which is preliminary data.</text>
</comment>
<evidence type="ECO:0000256" key="9">
    <source>
        <dbReference type="ARBA" id="ARBA00034629"/>
    </source>
</evidence>
<dbReference type="FunFam" id="3.30.470.20:FF:000036">
    <property type="entry name" value="Inositol hexakisphosphate and diphosphoinositol-pentakisphosphate kinase"/>
    <property type="match status" value="1"/>
</dbReference>
<keyword evidence="3" id="KW-0597">Phosphoprotein</keyword>
<protein>
    <recommendedName>
        <fullName evidence="10">Inositol hexakisphosphate and diphosphoinositol-pentakisphosphate kinase</fullName>
        <ecNumber evidence="10">2.7.4.24</ecNumber>
    </recommendedName>
</protein>
<dbReference type="Gene3D" id="3.40.50.11950">
    <property type="match status" value="1"/>
</dbReference>
<dbReference type="EC" id="2.7.4.24" evidence="10"/>
<dbReference type="Pfam" id="PF00328">
    <property type="entry name" value="His_Phos_2"/>
    <property type="match status" value="1"/>
</dbReference>
<evidence type="ECO:0000256" key="7">
    <source>
        <dbReference type="ARBA" id="ARBA00022840"/>
    </source>
</evidence>
<organism evidence="15 16">
    <name type="scientific">Cytospora chrysosperma</name>
    <name type="common">Cytospora canker fungus</name>
    <name type="synonym">Sphaeria chrysosperma</name>
    <dbReference type="NCBI Taxonomy" id="252740"/>
    <lineage>
        <taxon>Eukaryota</taxon>
        <taxon>Fungi</taxon>
        <taxon>Dikarya</taxon>
        <taxon>Ascomycota</taxon>
        <taxon>Pezizomycotina</taxon>
        <taxon>Sordariomycetes</taxon>
        <taxon>Sordariomycetidae</taxon>
        <taxon>Diaporthales</taxon>
        <taxon>Cytosporaceae</taxon>
        <taxon>Cytospora</taxon>
    </lineage>
</organism>
<dbReference type="SUPFAM" id="SSF56059">
    <property type="entry name" value="Glutathione synthetase ATP-binding domain-like"/>
    <property type="match status" value="1"/>
</dbReference>
<dbReference type="Gene3D" id="3.40.50.1240">
    <property type="entry name" value="Phosphoglycerate mutase-like"/>
    <property type="match status" value="2"/>
</dbReference>
<name>A0A423WQ42_CYTCH</name>
<evidence type="ECO:0000256" key="5">
    <source>
        <dbReference type="ARBA" id="ARBA00022741"/>
    </source>
</evidence>
<feature type="compositionally biased region" description="Basic and acidic residues" evidence="12">
    <location>
        <begin position="804"/>
        <end position="817"/>
    </location>
</feature>
<gene>
    <name evidence="15" type="ORF">VSDG_00340</name>
</gene>
<feature type="region of interest" description="Disordered" evidence="12">
    <location>
        <begin position="1306"/>
        <end position="1326"/>
    </location>
</feature>
<evidence type="ECO:0000256" key="3">
    <source>
        <dbReference type="ARBA" id="ARBA00022553"/>
    </source>
</evidence>
<dbReference type="GO" id="GO:0032958">
    <property type="term" value="P:inositol phosphate biosynthetic process"/>
    <property type="evidence" value="ECO:0007669"/>
    <property type="project" value="TreeGrafter"/>
</dbReference>
<dbReference type="Pfam" id="PF18086">
    <property type="entry name" value="PPIP5K2_N"/>
    <property type="match status" value="1"/>
</dbReference>
<evidence type="ECO:0000259" key="13">
    <source>
        <dbReference type="Pfam" id="PF08443"/>
    </source>
</evidence>
<evidence type="ECO:0000256" key="10">
    <source>
        <dbReference type="RuleBase" id="RU365032"/>
    </source>
</evidence>
<reference evidence="15 16" key="1">
    <citation type="submission" date="2015-09" db="EMBL/GenBank/DDBJ databases">
        <title>Host preference determinants of Valsa canker pathogens revealed by comparative genomics.</title>
        <authorList>
            <person name="Yin Z."/>
            <person name="Huang L."/>
        </authorList>
    </citation>
    <scope>NUCLEOTIDE SEQUENCE [LARGE SCALE GENOMIC DNA]</scope>
    <source>
        <strain evidence="15 16">YSFL</strain>
    </source>
</reference>
<evidence type="ECO:0000313" key="15">
    <source>
        <dbReference type="EMBL" id="ROW05365.1"/>
    </source>
</evidence>
<dbReference type="Proteomes" id="UP000284375">
    <property type="component" value="Unassembled WGS sequence"/>
</dbReference>
<dbReference type="PANTHER" id="PTHR12750:SF9">
    <property type="entry name" value="INOSITOL HEXAKISPHOSPHATE AND DIPHOSPHOINOSITOL-PENTAKISPHOSPHATE KINASE"/>
    <property type="match status" value="1"/>
</dbReference>
<comment type="catalytic activity">
    <reaction evidence="8">
        <text>5-diphospho-1D-myo-inositol 1,2,3,4,6-pentakisphosphate + ATP + H(+) = 1,5-bis(diphospho)-1D-myo-inositol 2,3,4,6-tetrakisphosphate + ADP</text>
        <dbReference type="Rhea" id="RHEA:10276"/>
        <dbReference type="ChEBI" id="CHEBI:15378"/>
        <dbReference type="ChEBI" id="CHEBI:30616"/>
        <dbReference type="ChEBI" id="CHEBI:58628"/>
        <dbReference type="ChEBI" id="CHEBI:77983"/>
        <dbReference type="ChEBI" id="CHEBI:456216"/>
        <dbReference type="EC" id="2.7.4.24"/>
    </reaction>
    <physiologicalReaction direction="left-to-right" evidence="8">
        <dbReference type="Rhea" id="RHEA:10277"/>
    </physiologicalReaction>
</comment>
<feature type="region of interest" description="Disordered" evidence="12">
    <location>
        <begin position="140"/>
        <end position="276"/>
    </location>
</feature>
<dbReference type="InterPro" id="IPR029033">
    <property type="entry name" value="His_PPase_superfam"/>
</dbReference>
<feature type="compositionally biased region" description="Low complexity" evidence="12">
    <location>
        <begin position="34"/>
        <end position="58"/>
    </location>
</feature>
<sequence length="1480" mass="164085">MAEPPPPTATARLPTAEDTDDQAAPSMNATEQHQAPISSSAQAEPAASEASVDPASSSMPPPARPIKIPQASDAGIDHAATDEKDSETPRLVPGSFPEDVHDRPLPEAAMPASRSSFSETDREVKRMSISSVYSMASARGIPSSAASANGSDTGSAGTPRNVSGLMASAAGKQGETGVSTVNVTTGTQGSAGGNLATREQHHNLPDALKRGNPQPPRSDPSGAPRTQPPTIRDRDRSRAKRRLSGSTAASSHSPSSDRVPHHREKEEGPSVTTTRASAVSLMNATVKPAPLGLIGVCALDVKARSKPCRNILNRLLANREFDVKIFGDKVILDEGIDIAPFFSINKLANSVDYLISFYSDGFPLDKAIAYVKARKPFCVNDVPMQKVLWDRRLCLYLLDNVKVPTPARLEVNRDGGSPLLTPELAKHIKDVSGLALEPTPTDPDKRIVPRKVELLDDGDTLSVDGALLKKPFVEKPVSGEDHNIIIYFPNDDPDNPGGARKLFRKIGNKSSEAVPDLKIPRCITQPSESFIYEKFMRVENAEDVKAYTVGPSYCHAETRKSPVVDGLVRRNTHGKEVRYVTNLSEEEKSIASRISTTFGQRVCGFDLLRADGKGYVIDVNGWSFVKDNNEYYDRCANILKDIFIKEKVRRGATEAEVQTPPPPPPKHDWKLKGMVSVIRHADRTPKQKFKFTFHTQPFIQLLKGHQEEVLLIGEPALASVLEAVDKAMRAGGEDLGKLRALRNALIKKSNWPGTKVQIKPMFRKKKTDRMASLDEQQVSQKSRSLQPTEDLHKASFQSDNEQSGTEREPRFPPRRNDSLTGVTMSKITAAENGLVLDKLQLIVKWGGEPTHSARYQAQELGENMRNDLAILNRDVLDEVHVFSSSERRVTTSAQIWSSAFLDRTDLPEDFIQIRKDLLDDSNAAKDEMDKVKKKLKGLLRKGNERPPQFAWPENMPEPSEVQNRVVQLMNFHRRVMQHNFAKLQSGAVNSLNAVSNPGSTDKLKAGEPSSASVHSIASSLSQANAVNEIQARWCCGEDSELFRERWEKLFTEFCDAEKVDPSKISELYDTMKFDALHNRQFLEWVFRPSKEMLVEFVKHGVVTENMDEKSVDAQRNFEEQQQSGKLSEDSKHGDKGNAKEGDEGDKHDHRVKRLFRRQSWGTSLRKAGKYADPEESAYYFNLQRGSPDKQTKAKTDDRFELLRELYQLAKVLFDFICPQEYGISDSEKLEIGLLTSLPLLREIVTDLEEMQASDDAKCFFYFTKESHIYTLLNSILEGGIETKIKRSTIPELDYLSQICFELYESESNDPPPPTEENAGEDGDNGGGNNKYQSFKYSIRITISPGCHVYDPLDVQLDSKHCISCAQRRSLTPHCDWKEVIETLRAKFHTVKLPKSFVAVNLSDAFSWPEKQQFDDDQDEVPDAGDILEMRAPGRPKGGALAAPAVEEPLVTAAAVAAAEEEEESTEQEGAASESKETDAL</sequence>
<keyword evidence="11" id="KW-0175">Coiled coil</keyword>
<dbReference type="Gene3D" id="3.30.470.20">
    <property type="entry name" value="ATP-grasp fold, B domain"/>
    <property type="match status" value="1"/>
</dbReference>
<evidence type="ECO:0000313" key="16">
    <source>
        <dbReference type="Proteomes" id="UP000284375"/>
    </source>
</evidence>
<dbReference type="OrthoDB" id="18042at2759"/>
<feature type="compositionally biased region" description="Polar residues" evidence="12">
    <location>
        <begin position="144"/>
        <end position="161"/>
    </location>
</feature>
<feature type="region of interest" description="Disordered" evidence="12">
    <location>
        <begin position="1107"/>
        <end position="1148"/>
    </location>
</feature>
<feature type="region of interest" description="Disordered" evidence="12">
    <location>
        <begin position="1"/>
        <end position="125"/>
    </location>
</feature>
<comment type="subcellular location">
    <subcellularLocation>
        <location evidence="10">Cytoplasm</location>
        <location evidence="10">Cytoskeleton</location>
    </subcellularLocation>
</comment>
<evidence type="ECO:0000256" key="2">
    <source>
        <dbReference type="ARBA" id="ARBA00022490"/>
    </source>
</evidence>
<keyword evidence="6 10" id="KW-0418">Kinase</keyword>
<keyword evidence="5 10" id="KW-0547">Nucleotide-binding</keyword>
<feature type="compositionally biased region" description="Basic and acidic residues" evidence="12">
    <location>
        <begin position="75"/>
        <end position="88"/>
    </location>
</feature>
<comment type="similarity">
    <text evidence="1 10">Belongs to the histidine acid phosphatase family. VIP1 subfamily.</text>
</comment>
<evidence type="ECO:0000256" key="6">
    <source>
        <dbReference type="ARBA" id="ARBA00022777"/>
    </source>
</evidence>
<dbReference type="STRING" id="252740.A0A423WQ42"/>
<feature type="region of interest" description="Disordered" evidence="12">
    <location>
        <begin position="756"/>
        <end position="821"/>
    </location>
</feature>
<feature type="coiled-coil region" evidence="11">
    <location>
        <begin position="914"/>
        <end position="941"/>
    </location>
</feature>
<dbReference type="GO" id="GO:0005829">
    <property type="term" value="C:cytosol"/>
    <property type="evidence" value="ECO:0007669"/>
    <property type="project" value="TreeGrafter"/>
</dbReference>
<evidence type="ECO:0000256" key="4">
    <source>
        <dbReference type="ARBA" id="ARBA00022679"/>
    </source>
</evidence>
<dbReference type="InterPro" id="IPR000560">
    <property type="entry name" value="His_Pase_clade-2"/>
</dbReference>
<evidence type="ECO:0000256" key="1">
    <source>
        <dbReference type="ARBA" id="ARBA00005609"/>
    </source>
</evidence>
<dbReference type="Pfam" id="PF08443">
    <property type="entry name" value="RimK"/>
    <property type="match status" value="1"/>
</dbReference>
<feature type="domain" description="ATP-grasp fold RimK-type" evidence="13">
    <location>
        <begin position="528"/>
        <end position="621"/>
    </location>
</feature>